<accession>A0A7J5YNY0</accession>
<dbReference type="EMBL" id="JAAKFY010000010">
    <property type="protein sequence ID" value="KAF3850661.1"/>
    <property type="molecule type" value="Genomic_DNA"/>
</dbReference>
<keyword evidence="1" id="KW-0472">Membrane</keyword>
<evidence type="ECO:0000313" key="3">
    <source>
        <dbReference type="Proteomes" id="UP000518266"/>
    </source>
</evidence>
<feature type="transmembrane region" description="Helical" evidence="1">
    <location>
        <begin position="75"/>
        <end position="108"/>
    </location>
</feature>
<name>A0A7J5YNY0_DISMA</name>
<proteinExistence type="predicted"/>
<keyword evidence="1" id="KW-0812">Transmembrane</keyword>
<comment type="caution">
    <text evidence="2">The sequence shown here is derived from an EMBL/GenBank/DDBJ whole genome shotgun (WGS) entry which is preliminary data.</text>
</comment>
<protein>
    <submittedName>
        <fullName evidence="2">Uncharacterized protein</fullName>
    </submittedName>
</protein>
<reference evidence="2 3" key="1">
    <citation type="submission" date="2020-03" db="EMBL/GenBank/DDBJ databases">
        <title>Dissostichus mawsoni Genome sequencing and assembly.</title>
        <authorList>
            <person name="Park H."/>
        </authorList>
    </citation>
    <scope>NUCLEOTIDE SEQUENCE [LARGE SCALE GENOMIC DNA]</scope>
    <source>
        <strain evidence="2">DM0001</strain>
        <tissue evidence="2">Muscle</tissue>
    </source>
</reference>
<evidence type="ECO:0000256" key="1">
    <source>
        <dbReference type="SAM" id="Phobius"/>
    </source>
</evidence>
<dbReference type="Proteomes" id="UP000518266">
    <property type="component" value="Unassembled WGS sequence"/>
</dbReference>
<gene>
    <name evidence="2" type="ORF">F7725_012433</name>
</gene>
<organism evidence="2 3">
    <name type="scientific">Dissostichus mawsoni</name>
    <name type="common">Antarctic cod</name>
    <dbReference type="NCBI Taxonomy" id="36200"/>
    <lineage>
        <taxon>Eukaryota</taxon>
        <taxon>Metazoa</taxon>
        <taxon>Chordata</taxon>
        <taxon>Craniata</taxon>
        <taxon>Vertebrata</taxon>
        <taxon>Euteleostomi</taxon>
        <taxon>Actinopterygii</taxon>
        <taxon>Neopterygii</taxon>
        <taxon>Teleostei</taxon>
        <taxon>Neoteleostei</taxon>
        <taxon>Acanthomorphata</taxon>
        <taxon>Eupercaria</taxon>
        <taxon>Perciformes</taxon>
        <taxon>Notothenioidei</taxon>
        <taxon>Nototheniidae</taxon>
        <taxon>Dissostichus</taxon>
    </lineage>
</organism>
<dbReference type="AlphaFoldDB" id="A0A7J5YNY0"/>
<keyword evidence="3" id="KW-1185">Reference proteome</keyword>
<sequence length="303" mass="34105">MVTVSQPFLLHLNTIYLRTLITSFLLHLLVTGTLTDINNSSLFLHLCSRLLLRRLLQDVLHLALGDAHRHRKLRLLCFLCFLYFFCFLCFLCFLCFFLCFLCFFLSFLSHNSIRLPGFRAVLQLRVPSLLWMRPHPVRNHFFLLRFPLRTGGHVDLQRAPVVLPLLVEARVAGAAIGRQRATQLTGARQVVEGASLRTTVTEESNGGRTISECEEYSMFLSVRLAGLSSDHTLQEGLVELEGAGELPLQLVDAVEPLQEHGAALVHVLRVLSVAAAVRKLMAEVQPVGLHQNLEALQEDGTRY</sequence>
<keyword evidence="1" id="KW-1133">Transmembrane helix</keyword>
<evidence type="ECO:0000313" key="2">
    <source>
        <dbReference type="EMBL" id="KAF3850661.1"/>
    </source>
</evidence>
<feature type="transmembrane region" description="Helical" evidence="1">
    <location>
        <begin position="15"/>
        <end position="34"/>
    </location>
</feature>